<accession>A0A0C5W012</accession>
<dbReference type="Proteomes" id="UP000032266">
    <property type="component" value="Chromosome"/>
</dbReference>
<dbReference type="HOGENOM" id="CLU_3252286_0_0_6"/>
<sequence length="42" mass="4744">MSGYRIGSLIILLSILLLFSGCPDQFSYKTRSGNQYVLDPIY</sequence>
<dbReference type="EMBL" id="CP007142">
    <property type="protein sequence ID" value="AJQ96019.1"/>
    <property type="molecule type" value="Genomic_DNA"/>
</dbReference>
<keyword evidence="2" id="KW-1185">Reference proteome</keyword>
<dbReference type="AlphaFoldDB" id="A0A0C5W012"/>
<reference evidence="1 2" key="1">
    <citation type="submission" date="2014-01" db="EMBL/GenBank/DDBJ databases">
        <title>Full genme sequencing of cellulolytic bacterium Gynuella sunshinyii YC6258T gen. nov., sp. nov.</title>
        <authorList>
            <person name="Khan H."/>
            <person name="Chung E.J."/>
            <person name="Chung Y.R."/>
        </authorList>
    </citation>
    <scope>NUCLEOTIDE SEQUENCE [LARGE SCALE GENOMIC DNA]</scope>
    <source>
        <strain evidence="1 2">YC6258</strain>
    </source>
</reference>
<dbReference type="STRING" id="1445510.YC6258_03983"/>
<evidence type="ECO:0000313" key="1">
    <source>
        <dbReference type="EMBL" id="AJQ96019.1"/>
    </source>
</evidence>
<evidence type="ECO:0000313" key="2">
    <source>
        <dbReference type="Proteomes" id="UP000032266"/>
    </source>
</evidence>
<name>A0A0C5W012_9GAMM</name>
<gene>
    <name evidence="1" type="ORF">YC6258_03983</name>
</gene>
<proteinExistence type="predicted"/>
<organism evidence="1 2">
    <name type="scientific">Gynuella sunshinyii YC6258</name>
    <dbReference type="NCBI Taxonomy" id="1445510"/>
    <lineage>
        <taxon>Bacteria</taxon>
        <taxon>Pseudomonadati</taxon>
        <taxon>Pseudomonadota</taxon>
        <taxon>Gammaproteobacteria</taxon>
        <taxon>Oceanospirillales</taxon>
        <taxon>Saccharospirillaceae</taxon>
        <taxon>Gynuella</taxon>
    </lineage>
</organism>
<protein>
    <submittedName>
        <fullName evidence="1">Uncharacterized protein</fullName>
    </submittedName>
</protein>
<dbReference type="PROSITE" id="PS51257">
    <property type="entry name" value="PROKAR_LIPOPROTEIN"/>
    <property type="match status" value="1"/>
</dbReference>
<dbReference type="KEGG" id="gsn:YC6258_03983"/>